<organism evidence="1 2">
    <name type="scientific">Larimichthys crocea</name>
    <name type="common">Large yellow croaker</name>
    <name type="synonym">Pseudosciaena crocea</name>
    <dbReference type="NCBI Taxonomy" id="215358"/>
    <lineage>
        <taxon>Eukaryota</taxon>
        <taxon>Metazoa</taxon>
        <taxon>Chordata</taxon>
        <taxon>Craniata</taxon>
        <taxon>Vertebrata</taxon>
        <taxon>Euteleostomi</taxon>
        <taxon>Actinopterygii</taxon>
        <taxon>Neopterygii</taxon>
        <taxon>Teleostei</taxon>
        <taxon>Neoteleostei</taxon>
        <taxon>Acanthomorphata</taxon>
        <taxon>Eupercaria</taxon>
        <taxon>Sciaenidae</taxon>
        <taxon>Larimichthys</taxon>
    </lineage>
</organism>
<evidence type="ECO:0000313" key="1">
    <source>
        <dbReference type="EMBL" id="KAE8283537.1"/>
    </source>
</evidence>
<sequence>MTRQQQLELHPLHVTSVSAAVRSRTGSSGPDCRLQTRDTCSVLGAWTPGQRVTITTVIMDASLRVVPSTTAGSVVAEMIQCTLSPPRAASGFLVDESDPLSLDSEDDDRLFVVERKSAAGEPGQLCLVPAADSPVVGALLSARAKRKTAVLFPHRAAAPGDGAWLLFSVYLNLQRRLEISRSVDLT</sequence>
<proteinExistence type="predicted"/>
<evidence type="ECO:0000313" key="2">
    <source>
        <dbReference type="Proteomes" id="UP000424527"/>
    </source>
</evidence>
<comment type="caution">
    <text evidence="1">The sequence shown here is derived from an EMBL/GenBank/DDBJ whole genome shotgun (WGS) entry which is preliminary data.</text>
</comment>
<dbReference type="EMBL" id="REGW02000018">
    <property type="protein sequence ID" value="KAE8283537.1"/>
    <property type="molecule type" value="Genomic_DNA"/>
</dbReference>
<dbReference type="AlphaFoldDB" id="A0A6G0HWS6"/>
<protein>
    <submittedName>
        <fullName evidence="1">Uncharacterized protein</fullName>
    </submittedName>
</protein>
<name>A0A6G0HWS6_LARCR</name>
<accession>A0A6G0HWS6</accession>
<gene>
    <name evidence="1" type="ORF">D5F01_LYC18940</name>
</gene>
<dbReference type="Proteomes" id="UP000424527">
    <property type="component" value="Unassembled WGS sequence"/>
</dbReference>
<reference evidence="1 2" key="1">
    <citation type="submission" date="2019-07" db="EMBL/GenBank/DDBJ databases">
        <title>Chromosome genome assembly for large yellow croaker.</title>
        <authorList>
            <person name="Xiao S."/>
        </authorList>
    </citation>
    <scope>NUCLEOTIDE SEQUENCE [LARGE SCALE GENOMIC DNA]</scope>
    <source>
        <strain evidence="1">JMULYC20181020</strain>
        <tissue evidence="1">Muscle</tissue>
    </source>
</reference>
<keyword evidence="2" id="KW-1185">Reference proteome</keyword>